<dbReference type="GO" id="GO:0004803">
    <property type="term" value="F:transposase activity"/>
    <property type="evidence" value="ECO:0007669"/>
    <property type="project" value="InterPro"/>
</dbReference>
<dbReference type="InterPro" id="IPR011049">
    <property type="entry name" value="Serralysin-like_metalloprot_C"/>
</dbReference>
<proteinExistence type="predicted"/>
<evidence type="ECO:0000313" key="2">
    <source>
        <dbReference type="EMBL" id="KAA6344632.1"/>
    </source>
</evidence>
<dbReference type="SUPFAM" id="SSF101967">
    <property type="entry name" value="Adhesin YadA, collagen-binding domain"/>
    <property type="match status" value="1"/>
</dbReference>
<dbReference type="SMART" id="SM01321">
    <property type="entry name" value="Y1_Tnp"/>
    <property type="match status" value="1"/>
</dbReference>
<organism evidence="2">
    <name type="scientific">termite gut metagenome</name>
    <dbReference type="NCBI Taxonomy" id="433724"/>
    <lineage>
        <taxon>unclassified sequences</taxon>
        <taxon>metagenomes</taxon>
        <taxon>organismal metagenomes</taxon>
    </lineage>
</organism>
<dbReference type="InterPro" id="IPR036515">
    <property type="entry name" value="Transposase_17_sf"/>
</dbReference>
<protein>
    <recommendedName>
        <fullName evidence="1">Transposase IS200-like domain-containing protein</fullName>
    </recommendedName>
</protein>
<feature type="domain" description="Transposase IS200-like" evidence="1">
    <location>
        <begin position="21"/>
        <end position="266"/>
    </location>
</feature>
<accession>A0A5J4SFS8</accession>
<comment type="caution">
    <text evidence="2">The sequence shown here is derived from an EMBL/GenBank/DDBJ whole genome shotgun (WGS) entry which is preliminary data.</text>
</comment>
<dbReference type="PANTHER" id="PTHR36966:SF1">
    <property type="entry name" value="REP-ASSOCIATED TYROSINE TRANSPOSASE"/>
    <property type="match status" value="1"/>
</dbReference>
<dbReference type="InterPro" id="IPR052715">
    <property type="entry name" value="RAYT_transposase"/>
</dbReference>
<dbReference type="GO" id="GO:0043565">
    <property type="term" value="F:sequence-specific DNA binding"/>
    <property type="evidence" value="ECO:0007669"/>
    <property type="project" value="TreeGrafter"/>
</dbReference>
<dbReference type="GO" id="GO:0006313">
    <property type="term" value="P:DNA transposition"/>
    <property type="evidence" value="ECO:0007669"/>
    <property type="project" value="InterPro"/>
</dbReference>
<dbReference type="InterPro" id="IPR002686">
    <property type="entry name" value="Transposase_17"/>
</dbReference>
<reference evidence="2" key="1">
    <citation type="submission" date="2019-03" db="EMBL/GenBank/DDBJ databases">
        <title>Single cell metagenomics reveals metabolic interactions within the superorganism composed of flagellate Streblomastix strix and complex community of Bacteroidetes bacteria on its surface.</title>
        <authorList>
            <person name="Treitli S.C."/>
            <person name="Kolisko M."/>
            <person name="Husnik F."/>
            <person name="Keeling P."/>
            <person name="Hampl V."/>
        </authorList>
    </citation>
    <scope>NUCLEOTIDE SEQUENCE</scope>
    <source>
        <strain evidence="2">STM</strain>
    </source>
</reference>
<dbReference type="Gene3D" id="3.30.70.1290">
    <property type="entry name" value="Transposase IS200-like"/>
    <property type="match status" value="2"/>
</dbReference>
<dbReference type="SUPFAM" id="SSF143422">
    <property type="entry name" value="Transposase IS200-like"/>
    <property type="match status" value="1"/>
</dbReference>
<name>A0A5J4SFS8_9ZZZZ</name>
<gene>
    <name evidence="2" type="ORF">EZS27_007754</name>
</gene>
<dbReference type="EMBL" id="SNRY01000208">
    <property type="protein sequence ID" value="KAA6344632.1"/>
    <property type="molecule type" value="Genomic_DNA"/>
</dbReference>
<dbReference type="AlphaFoldDB" id="A0A5J4SFS8"/>
<dbReference type="PANTHER" id="PTHR36966">
    <property type="entry name" value="REP-ASSOCIATED TYROSINE TRANSPOSASE"/>
    <property type="match status" value="1"/>
</dbReference>
<sequence>MPYNPIIHHRRSIRLKGYDYSQAGLYFVTICCQDKICRFGEIKNKEMMLNENGEIAYNEWVKLQKRYPHVSFDAFQIMPNHIHGIIDISANDDADVGATLAVALNTDTVAPNTDTVAPNTDTVAPNTDTVAPNTDTVAPNTDTVAPNTDTVAPNTDTVAPNTDTVAPNTDTVAPNTDTVAPNTDTVAPHCGINIANGVTANRATARVAPTVGNIVGAYKSLVMNRCLETYQSQNECMGKLWQRNYYEHIIRSGQSHQIIFDYIINNPANWEDDKFYCELNGYY</sequence>
<evidence type="ECO:0000259" key="1">
    <source>
        <dbReference type="SMART" id="SM01321"/>
    </source>
</evidence>